<name>A0A3B0WAY4_9ZZZZ</name>
<dbReference type="SUPFAM" id="SSF160214">
    <property type="entry name" value="FlaG-like"/>
    <property type="match status" value="1"/>
</dbReference>
<proteinExistence type="predicted"/>
<dbReference type="PANTHER" id="PTHR37166:SF1">
    <property type="entry name" value="PROTEIN FLAG"/>
    <property type="match status" value="1"/>
</dbReference>
<dbReference type="InterPro" id="IPR035924">
    <property type="entry name" value="FlaG-like_sf"/>
</dbReference>
<dbReference type="PANTHER" id="PTHR37166">
    <property type="entry name" value="PROTEIN FLAG"/>
    <property type="match status" value="1"/>
</dbReference>
<organism evidence="1">
    <name type="scientific">hydrothermal vent metagenome</name>
    <dbReference type="NCBI Taxonomy" id="652676"/>
    <lineage>
        <taxon>unclassified sequences</taxon>
        <taxon>metagenomes</taxon>
        <taxon>ecological metagenomes</taxon>
    </lineage>
</organism>
<dbReference type="Pfam" id="PF03646">
    <property type="entry name" value="FlaG"/>
    <property type="match status" value="1"/>
</dbReference>
<evidence type="ECO:0000313" key="1">
    <source>
        <dbReference type="EMBL" id="VAW53098.1"/>
    </source>
</evidence>
<dbReference type="EMBL" id="UOFD01000057">
    <property type="protein sequence ID" value="VAW53098.1"/>
    <property type="molecule type" value="Genomic_DNA"/>
</dbReference>
<dbReference type="AlphaFoldDB" id="A0A3B0WAY4"/>
<dbReference type="Gene3D" id="3.30.160.170">
    <property type="entry name" value="FlaG-like"/>
    <property type="match status" value="1"/>
</dbReference>
<protein>
    <recommendedName>
        <fullName evidence="2">Flagellar protein FlaG</fullName>
    </recommendedName>
</protein>
<gene>
    <name evidence="1" type="ORF">MNBD_GAMMA06-1960</name>
</gene>
<accession>A0A3B0WAY4</accession>
<evidence type="ECO:0008006" key="2">
    <source>
        <dbReference type="Google" id="ProtNLM"/>
    </source>
</evidence>
<dbReference type="InterPro" id="IPR005186">
    <property type="entry name" value="FlaG"/>
</dbReference>
<reference evidence="1" key="1">
    <citation type="submission" date="2018-06" db="EMBL/GenBank/DDBJ databases">
        <authorList>
            <person name="Zhirakovskaya E."/>
        </authorList>
    </citation>
    <scope>NUCLEOTIDE SEQUENCE</scope>
</reference>
<sequence>MIAEYKLNEIISVNTPKTAGINNVNSVQVTKSLPENGNNLPFQKEKAYVSDEKLDDAVKVINEQLQLTKSELRFSVDKDSGITVIKVINIQTDEMIRQIPADQVLGIAQKLREGANLELFNSSV</sequence>